<dbReference type="KEGG" id="sku:Sulku_2496"/>
<dbReference type="Proteomes" id="UP000008721">
    <property type="component" value="Chromosome"/>
</dbReference>
<keyword evidence="1" id="KW-0732">Signal</keyword>
<dbReference type="HOGENOM" id="CLU_068260_0_0_7"/>
<dbReference type="OrthoDB" id="9814711at2"/>
<sequence>MKKFYTLIMSALVIGFCGCAGTTPSAEAGVKVEKVVSAYKIGAYNDVESTKSKLSAAGFEVVGTYKGDAGTTVLYTNAKMKDTANKPTRGLAAVGRILVDDENKQISIANPVYFGKAFMQKEYNHATAAATLASLEKAFGPLKDSADKWEFDGLAGYHFMVGMPYYEDMSVVGEGTTADLVAKAQKAKGTTAVVKLGDDRYVAFVSLDRRTNGFVKKIGTQNSELLPWAVLIENGQAKALSAKYFIAISYPLLTMSEFMTIATVPGAVEVDLKKIFK</sequence>
<name>E4TYZ5_SULKY</name>
<accession>E4TYZ5</accession>
<organism evidence="2 3">
    <name type="scientific">Sulfuricurvum kujiense (strain ATCC BAA-921 / DSM 16994 / JCM 11577 / YK-1)</name>
    <dbReference type="NCBI Taxonomy" id="709032"/>
    <lineage>
        <taxon>Bacteria</taxon>
        <taxon>Pseudomonadati</taxon>
        <taxon>Campylobacterota</taxon>
        <taxon>Epsilonproteobacteria</taxon>
        <taxon>Campylobacterales</taxon>
        <taxon>Sulfurimonadaceae</taxon>
        <taxon>Sulfuricurvum</taxon>
    </lineage>
</organism>
<proteinExistence type="predicted"/>
<feature type="signal peptide" evidence="1">
    <location>
        <begin position="1"/>
        <end position="28"/>
    </location>
</feature>
<gene>
    <name evidence="2" type="ordered locus">Sulku_2496</name>
</gene>
<dbReference type="AlphaFoldDB" id="E4TYZ5"/>
<keyword evidence="3" id="KW-1185">Reference proteome</keyword>
<feature type="chain" id="PRO_5003190273" description="Lipoprotein" evidence="1">
    <location>
        <begin position="29"/>
        <end position="277"/>
    </location>
</feature>
<evidence type="ECO:0000313" key="2">
    <source>
        <dbReference type="EMBL" id="ADR35155.1"/>
    </source>
</evidence>
<evidence type="ECO:0000256" key="1">
    <source>
        <dbReference type="SAM" id="SignalP"/>
    </source>
</evidence>
<dbReference type="eggNOG" id="COG3439">
    <property type="taxonomic scope" value="Bacteria"/>
</dbReference>
<evidence type="ECO:0000313" key="3">
    <source>
        <dbReference type="Proteomes" id="UP000008721"/>
    </source>
</evidence>
<protein>
    <recommendedName>
        <fullName evidence="4">Lipoprotein</fullName>
    </recommendedName>
</protein>
<dbReference type="RefSeq" id="WP_013461352.1">
    <property type="nucleotide sequence ID" value="NC_014762.1"/>
</dbReference>
<dbReference type="PROSITE" id="PS51257">
    <property type="entry name" value="PROKAR_LIPOPROTEIN"/>
    <property type="match status" value="1"/>
</dbReference>
<dbReference type="STRING" id="709032.Sulku_2496"/>
<evidence type="ECO:0008006" key="4">
    <source>
        <dbReference type="Google" id="ProtNLM"/>
    </source>
</evidence>
<dbReference type="EMBL" id="CP002355">
    <property type="protein sequence ID" value="ADR35155.1"/>
    <property type="molecule type" value="Genomic_DNA"/>
</dbReference>
<reference evidence="2 3" key="1">
    <citation type="journal article" date="2012" name="Stand. Genomic Sci.">
        <title>Complete genome sequence of the sulfur compounds oxidizing chemolithoautotroph Sulfuricurvum kujiense type strain (YK-1(T)).</title>
        <authorList>
            <person name="Han C."/>
            <person name="Kotsyurbenko O."/>
            <person name="Chertkov O."/>
            <person name="Held B."/>
            <person name="Lapidus A."/>
            <person name="Nolan M."/>
            <person name="Lucas S."/>
            <person name="Hammon N."/>
            <person name="Deshpande S."/>
            <person name="Cheng J.F."/>
            <person name="Tapia R."/>
            <person name="Goodwin L.A."/>
            <person name="Pitluck S."/>
            <person name="Liolios K."/>
            <person name="Pagani I."/>
            <person name="Ivanova N."/>
            <person name="Mavromatis K."/>
            <person name="Mikhailova N."/>
            <person name="Pati A."/>
            <person name="Chen A."/>
            <person name="Palaniappan K."/>
            <person name="Land M."/>
            <person name="Hauser L."/>
            <person name="Chang Y.J."/>
            <person name="Jeffries C.D."/>
            <person name="Brambilla E.M."/>
            <person name="Rohde M."/>
            <person name="Spring S."/>
            <person name="Sikorski J."/>
            <person name="Goker M."/>
            <person name="Woyke T."/>
            <person name="Bristow J."/>
            <person name="Eisen J.A."/>
            <person name="Markowitz V."/>
            <person name="Hugenholtz P."/>
            <person name="Kyrpides N.C."/>
            <person name="Klenk H.P."/>
            <person name="Detter J.C."/>
        </authorList>
    </citation>
    <scope>NUCLEOTIDE SEQUENCE [LARGE SCALE GENOMIC DNA]</scope>
    <source>
        <strain evidence="3">ATCC BAA-921 / DSM 16994 / JCM 11577 / YK-1</strain>
    </source>
</reference>